<dbReference type="GO" id="GO:0006520">
    <property type="term" value="P:amino acid metabolic process"/>
    <property type="evidence" value="ECO:0007669"/>
    <property type="project" value="InterPro"/>
</dbReference>
<dbReference type="PANTHER" id="PTHR48097:SF5">
    <property type="entry name" value="LOW SPECIFICITY L-THREONINE ALDOLASE"/>
    <property type="match status" value="1"/>
</dbReference>
<evidence type="ECO:0000256" key="1">
    <source>
        <dbReference type="ARBA" id="ARBA00001933"/>
    </source>
</evidence>
<gene>
    <name evidence="5" type="ORF">SAMN02745178_00275</name>
</gene>
<dbReference type="GO" id="GO:0016829">
    <property type="term" value="F:lyase activity"/>
    <property type="evidence" value="ECO:0007669"/>
    <property type="project" value="InterPro"/>
</dbReference>
<reference evidence="5 6" key="1">
    <citation type="submission" date="2017-02" db="EMBL/GenBank/DDBJ databases">
        <authorList>
            <person name="Peterson S.W."/>
        </authorList>
    </citation>
    <scope>NUCLEOTIDE SEQUENCE [LARGE SCALE GENOMIC DNA]</scope>
    <source>
        <strain evidence="5 6">ATCC 27749</strain>
    </source>
</reference>
<dbReference type="InterPro" id="IPR015424">
    <property type="entry name" value="PyrdxlP-dep_Trfase"/>
</dbReference>
<dbReference type="Pfam" id="PF01212">
    <property type="entry name" value="Beta_elim_lyase"/>
    <property type="match status" value="1"/>
</dbReference>
<dbReference type="InterPro" id="IPR015422">
    <property type="entry name" value="PyrdxlP-dep_Trfase_small"/>
</dbReference>
<comment type="similarity">
    <text evidence="2">Belongs to the threonine aldolase family.</text>
</comment>
<feature type="domain" description="Aromatic amino acid beta-eliminating lyase/threonine aldolase" evidence="4">
    <location>
        <begin position="26"/>
        <end position="297"/>
    </location>
</feature>
<dbReference type="GeneID" id="93336773"/>
<dbReference type="EMBL" id="FUYF01000001">
    <property type="protein sequence ID" value="SKA74163.1"/>
    <property type="molecule type" value="Genomic_DNA"/>
</dbReference>
<keyword evidence="6" id="KW-1185">Reference proteome</keyword>
<dbReference type="Gene3D" id="3.40.640.10">
    <property type="entry name" value="Type I PLP-dependent aspartate aminotransferase-like (Major domain)"/>
    <property type="match status" value="1"/>
</dbReference>
<evidence type="ECO:0000313" key="5">
    <source>
        <dbReference type="EMBL" id="SKA74163.1"/>
    </source>
</evidence>
<sequence>MLRFECDYGEGAAPAVLEFLQKTNFDQTPGYGEDEYCAKAAAQIKRLCDAPDADVHFFVGATQANLTVIAAALKPWQGVLCADSGHIHVHETGSIEATGHKCLALPGKNGKITARQIRKAVEEHRANASHEHEVQPGMVYISNPTEVGTLYNKEELTDISAACYELGLYLFVDGARMAYGLTSPANDLSLQDYAALCDVFYLGGTKCGALFGEAVVITNDDLKPDFRYCLKQHGGMLAKGRLLGEQFLALLDGEDGSGSSLYFTMAKKADKQALRIRAAFEAKGCKVLHDSPTNQQFFVLPDEWYEKLAETYAMTHMGKPDKHHTAVRVCTSWATKDEAVEQLIADVNGL</sequence>
<dbReference type="SUPFAM" id="SSF53383">
    <property type="entry name" value="PLP-dependent transferases"/>
    <property type="match status" value="1"/>
</dbReference>
<evidence type="ECO:0000256" key="3">
    <source>
        <dbReference type="ARBA" id="ARBA00022898"/>
    </source>
</evidence>
<dbReference type="RefSeq" id="WP_078783288.1">
    <property type="nucleotide sequence ID" value="NZ_FUYF01000001.1"/>
</dbReference>
<comment type="cofactor">
    <cofactor evidence="1">
        <name>pyridoxal 5'-phosphate</name>
        <dbReference type="ChEBI" id="CHEBI:597326"/>
    </cofactor>
</comment>
<evidence type="ECO:0000313" key="6">
    <source>
        <dbReference type="Proteomes" id="UP000190286"/>
    </source>
</evidence>
<protein>
    <submittedName>
        <fullName evidence="5">L-threonine aldolase</fullName>
    </submittedName>
</protein>
<dbReference type="AlphaFoldDB" id="A0A1T4WA66"/>
<keyword evidence="3" id="KW-0663">Pyridoxal phosphate</keyword>
<dbReference type="OrthoDB" id="9774495at2"/>
<organism evidence="5 6">
    <name type="scientific">Gemmiger formicilis</name>
    <dbReference type="NCBI Taxonomy" id="745368"/>
    <lineage>
        <taxon>Bacteria</taxon>
        <taxon>Bacillati</taxon>
        <taxon>Bacillota</taxon>
        <taxon>Clostridia</taxon>
        <taxon>Eubacteriales</taxon>
        <taxon>Gemmiger</taxon>
    </lineage>
</organism>
<dbReference type="InterPro" id="IPR015421">
    <property type="entry name" value="PyrdxlP-dep_Trfase_major"/>
</dbReference>
<dbReference type="InterPro" id="IPR001597">
    <property type="entry name" value="ArAA_b-elim_lyase/Thr_aldolase"/>
</dbReference>
<name>A0A1T4WA66_9FIRM</name>
<dbReference type="STRING" id="745368.SAMN02745178_00275"/>
<evidence type="ECO:0000256" key="2">
    <source>
        <dbReference type="ARBA" id="ARBA00006966"/>
    </source>
</evidence>
<proteinExistence type="inferred from homology"/>
<accession>A0A1T4WA66</accession>
<dbReference type="Proteomes" id="UP000190286">
    <property type="component" value="Unassembled WGS sequence"/>
</dbReference>
<dbReference type="Gene3D" id="3.90.1150.10">
    <property type="entry name" value="Aspartate Aminotransferase, domain 1"/>
    <property type="match status" value="1"/>
</dbReference>
<dbReference type="PANTHER" id="PTHR48097">
    <property type="entry name" value="L-THREONINE ALDOLASE-RELATED"/>
    <property type="match status" value="1"/>
</dbReference>
<evidence type="ECO:0000259" key="4">
    <source>
        <dbReference type="Pfam" id="PF01212"/>
    </source>
</evidence>